<reference evidence="2 3" key="1">
    <citation type="journal article" date="2011" name="Science">
        <title>The Selaginella genome identifies genetic changes associated with the evolution of vascular plants.</title>
        <authorList>
            <person name="Banks J.A."/>
            <person name="Nishiyama T."/>
            <person name="Hasebe M."/>
            <person name="Bowman J.L."/>
            <person name="Gribskov M."/>
            <person name="dePamphilis C."/>
            <person name="Albert V.A."/>
            <person name="Aono N."/>
            <person name="Aoyama T."/>
            <person name="Ambrose B.A."/>
            <person name="Ashton N.W."/>
            <person name="Axtell M.J."/>
            <person name="Barker E."/>
            <person name="Barker M.S."/>
            <person name="Bennetzen J.L."/>
            <person name="Bonawitz N.D."/>
            <person name="Chapple C."/>
            <person name="Cheng C."/>
            <person name="Correa L.G."/>
            <person name="Dacre M."/>
            <person name="DeBarry J."/>
            <person name="Dreyer I."/>
            <person name="Elias M."/>
            <person name="Engstrom E.M."/>
            <person name="Estelle M."/>
            <person name="Feng L."/>
            <person name="Finet C."/>
            <person name="Floyd S.K."/>
            <person name="Frommer W.B."/>
            <person name="Fujita T."/>
            <person name="Gramzow L."/>
            <person name="Gutensohn M."/>
            <person name="Harholt J."/>
            <person name="Hattori M."/>
            <person name="Heyl A."/>
            <person name="Hirai T."/>
            <person name="Hiwatashi Y."/>
            <person name="Ishikawa M."/>
            <person name="Iwata M."/>
            <person name="Karol K.G."/>
            <person name="Koehler B."/>
            <person name="Kolukisaoglu U."/>
            <person name="Kubo M."/>
            <person name="Kurata T."/>
            <person name="Lalonde S."/>
            <person name="Li K."/>
            <person name="Li Y."/>
            <person name="Litt A."/>
            <person name="Lyons E."/>
            <person name="Manning G."/>
            <person name="Maruyama T."/>
            <person name="Michael T.P."/>
            <person name="Mikami K."/>
            <person name="Miyazaki S."/>
            <person name="Morinaga S."/>
            <person name="Murata T."/>
            <person name="Mueller-Roeber B."/>
            <person name="Nelson D.R."/>
            <person name="Obara M."/>
            <person name="Oguri Y."/>
            <person name="Olmstead R.G."/>
            <person name="Onodera N."/>
            <person name="Petersen B.L."/>
            <person name="Pils B."/>
            <person name="Prigge M."/>
            <person name="Rensing S.A."/>
            <person name="Riano-Pachon D.M."/>
            <person name="Roberts A.W."/>
            <person name="Sato Y."/>
            <person name="Scheller H.V."/>
            <person name="Schulz B."/>
            <person name="Schulz C."/>
            <person name="Shakirov E.V."/>
            <person name="Shibagaki N."/>
            <person name="Shinohara N."/>
            <person name="Shippen D.E."/>
            <person name="Soerensen I."/>
            <person name="Sotooka R."/>
            <person name="Sugimoto N."/>
            <person name="Sugita M."/>
            <person name="Sumikawa N."/>
            <person name="Tanurdzic M."/>
            <person name="Theissen G."/>
            <person name="Ulvskov P."/>
            <person name="Wakazuki S."/>
            <person name="Weng J.K."/>
            <person name="Willats W.W."/>
            <person name="Wipf D."/>
            <person name="Wolf P.G."/>
            <person name="Yang L."/>
            <person name="Zimmer A.D."/>
            <person name="Zhu Q."/>
            <person name="Mitros T."/>
            <person name="Hellsten U."/>
            <person name="Loque D."/>
            <person name="Otillar R."/>
            <person name="Salamov A."/>
            <person name="Schmutz J."/>
            <person name="Shapiro H."/>
            <person name="Lindquist E."/>
            <person name="Lucas S."/>
            <person name="Rokhsar D."/>
            <person name="Grigoriev I.V."/>
        </authorList>
    </citation>
    <scope>NUCLEOTIDE SEQUENCE [LARGE SCALE GENOMIC DNA]</scope>
</reference>
<dbReference type="KEGG" id="smo:SELMODRAFT_408947"/>
<feature type="compositionally biased region" description="Polar residues" evidence="1">
    <location>
        <begin position="16"/>
        <end position="27"/>
    </location>
</feature>
<gene>
    <name evidence="2" type="ORF">SELMODRAFT_408947</name>
</gene>
<protein>
    <submittedName>
        <fullName evidence="2">Uncharacterized protein</fullName>
    </submittedName>
</protein>
<dbReference type="InParanoid" id="D8R8Z5"/>
<dbReference type="AlphaFoldDB" id="D8R8Z5"/>
<keyword evidence="3" id="KW-1185">Reference proteome</keyword>
<name>D8R8Z5_SELML</name>
<proteinExistence type="predicted"/>
<evidence type="ECO:0000313" key="3">
    <source>
        <dbReference type="Proteomes" id="UP000001514"/>
    </source>
</evidence>
<feature type="region of interest" description="Disordered" evidence="1">
    <location>
        <begin position="16"/>
        <end position="53"/>
    </location>
</feature>
<feature type="region of interest" description="Disordered" evidence="1">
    <location>
        <begin position="75"/>
        <end position="103"/>
    </location>
</feature>
<evidence type="ECO:0000256" key="1">
    <source>
        <dbReference type="SAM" id="MobiDB-lite"/>
    </source>
</evidence>
<dbReference type="Gramene" id="EFJ31324">
    <property type="protein sequence ID" value="EFJ31324"/>
    <property type="gene ID" value="SELMODRAFT_408947"/>
</dbReference>
<dbReference type="HOGENOM" id="CLU_1274128_0_0_1"/>
<evidence type="ECO:0000313" key="2">
    <source>
        <dbReference type="EMBL" id="EFJ31324.1"/>
    </source>
</evidence>
<dbReference type="Proteomes" id="UP000001514">
    <property type="component" value="Unassembled WGS sequence"/>
</dbReference>
<sequence>MGFVENAYNVLSPSSLASWPTSASTLQEEGAKNPSADKTIDEQRPRHQQQQQQQVIALDCKSWILDCLGGLRRRRSKDAKNAKNSSSKDHHHHGSGYERPPKWKQAIRKWRAEARKIQSSCYDSMCVDPQPPLHHYKTESYERNFDRGREYWADLPFLDISPFCSPGSVSNRMHCYSSSAMIQQQHGHCWVDLHQEQEQDRNGDDMVWQRNEHCHLG</sequence>
<dbReference type="EMBL" id="GL377574">
    <property type="protein sequence ID" value="EFJ31324.1"/>
    <property type="molecule type" value="Genomic_DNA"/>
</dbReference>
<organism evidence="3">
    <name type="scientific">Selaginella moellendorffii</name>
    <name type="common">Spikemoss</name>
    <dbReference type="NCBI Taxonomy" id="88036"/>
    <lineage>
        <taxon>Eukaryota</taxon>
        <taxon>Viridiplantae</taxon>
        <taxon>Streptophyta</taxon>
        <taxon>Embryophyta</taxon>
        <taxon>Tracheophyta</taxon>
        <taxon>Lycopodiopsida</taxon>
        <taxon>Selaginellales</taxon>
        <taxon>Selaginellaceae</taxon>
        <taxon>Selaginella</taxon>
    </lineage>
</organism>
<accession>D8R8Z5</accession>